<dbReference type="Gene3D" id="1.20.1070.10">
    <property type="entry name" value="Rhodopsin 7-helix transmembrane proteins"/>
    <property type="match status" value="1"/>
</dbReference>
<feature type="transmembrane region" description="Helical" evidence="5">
    <location>
        <begin position="56"/>
        <end position="77"/>
    </location>
</feature>
<proteinExistence type="predicted"/>
<feature type="transmembrane region" description="Helical" evidence="5">
    <location>
        <begin position="209"/>
        <end position="233"/>
    </location>
</feature>
<evidence type="ECO:0000256" key="1">
    <source>
        <dbReference type="ARBA" id="ARBA00004370"/>
    </source>
</evidence>
<feature type="transmembrane region" description="Helical" evidence="5">
    <location>
        <begin position="20"/>
        <end position="44"/>
    </location>
</feature>
<gene>
    <name evidence="7" type="ORF">KUTeg_004078</name>
</gene>
<dbReference type="EMBL" id="JARBDR010000214">
    <property type="protein sequence ID" value="KAJ8318987.1"/>
    <property type="molecule type" value="Genomic_DNA"/>
</dbReference>
<sequence>MSSLVNDGDRAYKRSVTDTALTVLNILTLLFGISLNIAVIVGICRKSYEKSAWEVIFVWYCIQNMSVTADINFSYGFSHWYLPHWMCPMYMFLNQSLIGSTAITVSCLAFISIVFYKDLSKRCLPAEIFLVLFSIVTAAIISIPSAIYSEALTIGISKMNTICVANSVPAYDFATYVLFFFCPVLATIGMTILFSILRRACANSNTRVLIVRVIIAVIYIVCWSPRSLMTFLFSLQQFNDASYDFLILFRVFTWLITLGCCLSALACFDTGAICSKGIML</sequence>
<reference evidence="7 8" key="1">
    <citation type="submission" date="2022-12" db="EMBL/GenBank/DDBJ databases">
        <title>Chromosome-level genome of Tegillarca granosa.</title>
        <authorList>
            <person name="Kim J."/>
        </authorList>
    </citation>
    <scope>NUCLEOTIDE SEQUENCE [LARGE SCALE GENOMIC DNA]</scope>
    <source>
        <strain evidence="7">Teg-2019</strain>
        <tissue evidence="7">Adductor muscle</tissue>
    </source>
</reference>
<comment type="subcellular location">
    <subcellularLocation>
        <location evidence="1">Membrane</location>
    </subcellularLocation>
</comment>
<keyword evidence="2 5" id="KW-0812">Transmembrane</keyword>
<keyword evidence="4 5" id="KW-0472">Membrane</keyword>
<dbReference type="CDD" id="cd00637">
    <property type="entry name" value="7tm_classA_rhodopsin-like"/>
    <property type="match status" value="1"/>
</dbReference>
<evidence type="ECO:0000256" key="2">
    <source>
        <dbReference type="ARBA" id="ARBA00022692"/>
    </source>
</evidence>
<dbReference type="SUPFAM" id="SSF81321">
    <property type="entry name" value="Family A G protein-coupled receptor-like"/>
    <property type="match status" value="1"/>
</dbReference>
<dbReference type="Proteomes" id="UP001217089">
    <property type="component" value="Unassembled WGS sequence"/>
</dbReference>
<evidence type="ECO:0000313" key="8">
    <source>
        <dbReference type="Proteomes" id="UP001217089"/>
    </source>
</evidence>
<evidence type="ECO:0000259" key="6">
    <source>
        <dbReference type="PROSITE" id="PS50262"/>
    </source>
</evidence>
<keyword evidence="8" id="KW-1185">Reference proteome</keyword>
<evidence type="ECO:0000256" key="3">
    <source>
        <dbReference type="ARBA" id="ARBA00022989"/>
    </source>
</evidence>
<evidence type="ECO:0000313" key="7">
    <source>
        <dbReference type="EMBL" id="KAJ8318987.1"/>
    </source>
</evidence>
<feature type="transmembrane region" description="Helical" evidence="5">
    <location>
        <begin position="176"/>
        <end position="197"/>
    </location>
</feature>
<keyword evidence="3 5" id="KW-1133">Transmembrane helix</keyword>
<comment type="caution">
    <text evidence="7">The sequence shown here is derived from an EMBL/GenBank/DDBJ whole genome shotgun (WGS) entry which is preliminary data.</text>
</comment>
<feature type="transmembrane region" description="Helical" evidence="5">
    <location>
        <begin position="128"/>
        <end position="148"/>
    </location>
</feature>
<dbReference type="InterPro" id="IPR017452">
    <property type="entry name" value="GPCR_Rhodpsn_7TM"/>
</dbReference>
<name>A0ABQ9FSQ0_TEGGR</name>
<accession>A0ABQ9FSQ0</accession>
<organism evidence="7 8">
    <name type="scientific">Tegillarca granosa</name>
    <name type="common">Malaysian cockle</name>
    <name type="synonym">Anadara granosa</name>
    <dbReference type="NCBI Taxonomy" id="220873"/>
    <lineage>
        <taxon>Eukaryota</taxon>
        <taxon>Metazoa</taxon>
        <taxon>Spiralia</taxon>
        <taxon>Lophotrochozoa</taxon>
        <taxon>Mollusca</taxon>
        <taxon>Bivalvia</taxon>
        <taxon>Autobranchia</taxon>
        <taxon>Pteriomorphia</taxon>
        <taxon>Arcoida</taxon>
        <taxon>Arcoidea</taxon>
        <taxon>Arcidae</taxon>
        <taxon>Tegillarca</taxon>
    </lineage>
</organism>
<evidence type="ECO:0000256" key="5">
    <source>
        <dbReference type="SAM" id="Phobius"/>
    </source>
</evidence>
<feature type="transmembrane region" description="Helical" evidence="5">
    <location>
        <begin position="97"/>
        <end position="116"/>
    </location>
</feature>
<feature type="transmembrane region" description="Helical" evidence="5">
    <location>
        <begin position="245"/>
        <end position="268"/>
    </location>
</feature>
<dbReference type="PROSITE" id="PS50262">
    <property type="entry name" value="G_PROTEIN_RECEP_F1_2"/>
    <property type="match status" value="1"/>
</dbReference>
<protein>
    <recommendedName>
        <fullName evidence="6">G-protein coupled receptors family 1 profile domain-containing protein</fullName>
    </recommendedName>
</protein>
<evidence type="ECO:0000256" key="4">
    <source>
        <dbReference type="ARBA" id="ARBA00023136"/>
    </source>
</evidence>
<feature type="domain" description="G-protein coupled receptors family 1 profile" evidence="6">
    <location>
        <begin position="130"/>
        <end position="267"/>
    </location>
</feature>